<proteinExistence type="predicted"/>
<gene>
    <name evidence="1" type="ORF">RchiOBHm_Chr7g0197391</name>
</gene>
<dbReference type="Gramene" id="PRQ17659">
    <property type="protein sequence ID" value="PRQ17659"/>
    <property type="gene ID" value="RchiOBHm_Chr7g0197391"/>
</dbReference>
<protein>
    <submittedName>
        <fullName evidence="1">Uncharacterized protein</fullName>
    </submittedName>
</protein>
<dbReference type="AlphaFoldDB" id="A0A2P6P6V3"/>
<evidence type="ECO:0000313" key="2">
    <source>
        <dbReference type="Proteomes" id="UP000238479"/>
    </source>
</evidence>
<organism evidence="1 2">
    <name type="scientific">Rosa chinensis</name>
    <name type="common">China rose</name>
    <dbReference type="NCBI Taxonomy" id="74649"/>
    <lineage>
        <taxon>Eukaryota</taxon>
        <taxon>Viridiplantae</taxon>
        <taxon>Streptophyta</taxon>
        <taxon>Embryophyta</taxon>
        <taxon>Tracheophyta</taxon>
        <taxon>Spermatophyta</taxon>
        <taxon>Magnoliopsida</taxon>
        <taxon>eudicotyledons</taxon>
        <taxon>Gunneridae</taxon>
        <taxon>Pentapetalae</taxon>
        <taxon>rosids</taxon>
        <taxon>fabids</taxon>
        <taxon>Rosales</taxon>
        <taxon>Rosaceae</taxon>
        <taxon>Rosoideae</taxon>
        <taxon>Rosoideae incertae sedis</taxon>
        <taxon>Rosa</taxon>
    </lineage>
</organism>
<sequence length="49" mass="5838">MSSCSSKLRLFKLANSLDNFQWRCWISVLVLDSLDFGKEVEEYTYYFGF</sequence>
<evidence type="ECO:0000313" key="1">
    <source>
        <dbReference type="EMBL" id="PRQ17659.1"/>
    </source>
</evidence>
<dbReference type="EMBL" id="PDCK01000045">
    <property type="protein sequence ID" value="PRQ17659.1"/>
    <property type="molecule type" value="Genomic_DNA"/>
</dbReference>
<comment type="caution">
    <text evidence="1">The sequence shown here is derived from an EMBL/GenBank/DDBJ whole genome shotgun (WGS) entry which is preliminary data.</text>
</comment>
<accession>A0A2P6P6V3</accession>
<dbReference type="Proteomes" id="UP000238479">
    <property type="component" value="Chromosome 7"/>
</dbReference>
<name>A0A2P6P6V3_ROSCH</name>
<reference evidence="1 2" key="1">
    <citation type="journal article" date="2018" name="Nat. Genet.">
        <title>The Rosa genome provides new insights in the design of modern roses.</title>
        <authorList>
            <person name="Bendahmane M."/>
        </authorList>
    </citation>
    <scope>NUCLEOTIDE SEQUENCE [LARGE SCALE GENOMIC DNA]</scope>
    <source>
        <strain evidence="2">cv. Old Blush</strain>
    </source>
</reference>
<keyword evidence="2" id="KW-1185">Reference proteome</keyword>